<comment type="caution">
    <text evidence="1">The sequence shown here is derived from an EMBL/GenBank/DDBJ whole genome shotgun (WGS) entry which is preliminary data.</text>
</comment>
<gene>
    <name evidence="1" type="ORF">Q4494_06820</name>
</gene>
<reference evidence="1" key="1">
    <citation type="submission" date="2023-07" db="EMBL/GenBank/DDBJ databases">
        <title>Genome content predicts the carbon catabolic preferences of heterotrophic bacteria.</title>
        <authorList>
            <person name="Gralka M."/>
        </authorList>
    </citation>
    <scope>NUCLEOTIDE SEQUENCE</scope>
    <source>
        <strain evidence="1">I2M02</strain>
    </source>
</reference>
<dbReference type="AlphaFoldDB" id="A0AAW7XU52"/>
<proteinExistence type="predicted"/>
<protein>
    <recommendedName>
        <fullName evidence="3">FlgN protein</fullName>
    </recommendedName>
</protein>
<name>A0AAW7XU52_9RHOB</name>
<dbReference type="SUPFAM" id="SSF140566">
    <property type="entry name" value="FlgN-like"/>
    <property type="match status" value="1"/>
</dbReference>
<sequence>MALLDTFRPVLALSKLLDKEREAILKSDFETLQSLAKPKEKLVSLVARSRTPASRLTALQKRLEHNKRLLLASAKGIHAARENLVGISSASNGFTTYGPEGVMTQLSSKPLTIKKKS</sequence>
<dbReference type="GO" id="GO:0044780">
    <property type="term" value="P:bacterial-type flagellum assembly"/>
    <property type="evidence" value="ECO:0007669"/>
    <property type="project" value="InterPro"/>
</dbReference>
<evidence type="ECO:0008006" key="3">
    <source>
        <dbReference type="Google" id="ProtNLM"/>
    </source>
</evidence>
<evidence type="ECO:0000313" key="1">
    <source>
        <dbReference type="EMBL" id="MDO6456784.1"/>
    </source>
</evidence>
<accession>A0AAW7XU52</accession>
<dbReference type="RefSeq" id="WP_303482306.1">
    <property type="nucleotide sequence ID" value="NZ_JAUOPJ010000005.1"/>
</dbReference>
<evidence type="ECO:0000313" key="2">
    <source>
        <dbReference type="Proteomes" id="UP001169823"/>
    </source>
</evidence>
<organism evidence="1 2">
    <name type="scientific">Celeribacter halophilus</name>
    <dbReference type="NCBI Taxonomy" id="576117"/>
    <lineage>
        <taxon>Bacteria</taxon>
        <taxon>Pseudomonadati</taxon>
        <taxon>Pseudomonadota</taxon>
        <taxon>Alphaproteobacteria</taxon>
        <taxon>Rhodobacterales</taxon>
        <taxon>Roseobacteraceae</taxon>
        <taxon>Celeribacter</taxon>
    </lineage>
</organism>
<dbReference type="Proteomes" id="UP001169823">
    <property type="component" value="Unassembled WGS sequence"/>
</dbReference>
<dbReference type="InterPro" id="IPR036679">
    <property type="entry name" value="FlgN-like_sf"/>
</dbReference>
<dbReference type="EMBL" id="JAUOPJ010000005">
    <property type="protein sequence ID" value="MDO6456784.1"/>
    <property type="molecule type" value="Genomic_DNA"/>
</dbReference>